<keyword evidence="2" id="KW-1185">Reference proteome</keyword>
<proteinExistence type="predicted"/>
<reference evidence="1 2" key="1">
    <citation type="submission" date="2023-04" db="EMBL/GenBank/DDBJ databases">
        <title>Forest soil microbial communities from Buena Vista Peninsula, Colon Province, Panama.</title>
        <authorList>
            <person name="Bouskill N."/>
        </authorList>
    </citation>
    <scope>NUCLEOTIDE SEQUENCE [LARGE SCALE GENOMIC DNA]</scope>
    <source>
        <strain evidence="1 2">AC80</strain>
    </source>
</reference>
<dbReference type="RefSeq" id="WP_280835308.1">
    <property type="nucleotide sequence ID" value="NZ_JARXVE010000012.1"/>
</dbReference>
<protein>
    <recommendedName>
        <fullName evidence="3">General secretion pathway protein GspK</fullName>
    </recommendedName>
</protein>
<dbReference type="Proteomes" id="UP001160130">
    <property type="component" value="Unassembled WGS sequence"/>
</dbReference>
<evidence type="ECO:0008006" key="3">
    <source>
        <dbReference type="Google" id="ProtNLM"/>
    </source>
</evidence>
<accession>A0ABT6L751</accession>
<sequence>MYLSAERLAVANQAVHETFARTSVAWQALPHWDTGDPGQARVRNDIPNNPGFLNVDLQHTDFQVTVVQANAPTPDPLLAEVMAQTVTLAGVVDDDVLPKLYAANAPGTEATVTPDGLLDALIGARAAVEKAGYRSPSCLFTNTAGLKKLSQLVSGCSILAPLLDAANINTLHRAEKLDPQDKKARLVLLGRRQRIAQGCAAEASPGEEPVDLAVSVAPSLEVVGETAAGEIELTVRIRYALRIKDANGLSAAWEK</sequence>
<name>A0ABT6L751_9MYCO</name>
<evidence type="ECO:0000313" key="2">
    <source>
        <dbReference type="Proteomes" id="UP001160130"/>
    </source>
</evidence>
<comment type="caution">
    <text evidence="1">The sequence shown here is derived from an EMBL/GenBank/DDBJ whole genome shotgun (WGS) entry which is preliminary data.</text>
</comment>
<organism evidence="1 2">
    <name type="scientific">Mycolicibacterium frederiksbergense</name>
    <dbReference type="NCBI Taxonomy" id="117567"/>
    <lineage>
        <taxon>Bacteria</taxon>
        <taxon>Bacillati</taxon>
        <taxon>Actinomycetota</taxon>
        <taxon>Actinomycetes</taxon>
        <taxon>Mycobacteriales</taxon>
        <taxon>Mycobacteriaceae</taxon>
        <taxon>Mycolicibacterium</taxon>
    </lineage>
</organism>
<dbReference type="EMBL" id="JARXVE010000012">
    <property type="protein sequence ID" value="MDH6198744.1"/>
    <property type="molecule type" value="Genomic_DNA"/>
</dbReference>
<gene>
    <name evidence="1" type="ORF">M2272_005404</name>
</gene>
<evidence type="ECO:0000313" key="1">
    <source>
        <dbReference type="EMBL" id="MDH6198744.1"/>
    </source>
</evidence>